<proteinExistence type="predicted"/>
<organism evidence="1">
    <name type="scientific">Pseudomonas fluorescens (strain Q2-87)</name>
    <dbReference type="NCBI Taxonomy" id="1038922"/>
    <lineage>
        <taxon>Bacteria</taxon>
        <taxon>Pseudomonadati</taxon>
        <taxon>Pseudomonadota</taxon>
        <taxon>Gammaproteobacteria</taxon>
        <taxon>Pseudomonadales</taxon>
        <taxon>Pseudomonadaceae</taxon>
        <taxon>Pseudomonas</taxon>
    </lineage>
</organism>
<dbReference type="PROSITE" id="PS51257">
    <property type="entry name" value="PROKAR_LIPOPROTEIN"/>
    <property type="match status" value="1"/>
</dbReference>
<protein>
    <recommendedName>
        <fullName evidence="2">Lipoprotein</fullName>
    </recommendedName>
</protein>
<reference evidence="1" key="1">
    <citation type="journal article" date="2012" name="PLoS Genet.">
        <title>Comparative Genomics of Plant-Associated Pseudomonas spp.: Insights into Diversity and Inheritance of Traits Involved in Multitrophic Interactions.</title>
        <authorList>
            <person name="Loper J.E."/>
            <person name="Hassan K.A."/>
            <person name="Mavrodi D.V."/>
            <person name="Davis E.W.II."/>
            <person name="Lim C.K."/>
            <person name="Shaffer B.T."/>
            <person name="Elbourne L.D."/>
            <person name="Stockwell V.O."/>
            <person name="Hartney S.L."/>
            <person name="Breakwell K."/>
            <person name="Henkels M.D."/>
            <person name="Tetu S.G."/>
            <person name="Rangel L.I."/>
            <person name="Kidarsa T.A."/>
            <person name="Wilson N.L."/>
            <person name="van de Mortel J.E."/>
            <person name="Song C."/>
            <person name="Blumhagen R."/>
            <person name="Radune D."/>
            <person name="Hostetler J.B."/>
            <person name="Brinkac L.M."/>
            <person name="Durkin A.S."/>
            <person name="Kluepfel D.A."/>
            <person name="Wechter W.P."/>
            <person name="Anderson A.J."/>
            <person name="Kim Y.C."/>
            <person name="Pierson L.S.III."/>
            <person name="Pierson E.A."/>
            <person name="Lindow S.E."/>
            <person name="Kobayashi D.Y."/>
            <person name="Raaijmakers J.M."/>
            <person name="Weller D.M."/>
            <person name="Thomashow L.S."/>
            <person name="Allen A.E."/>
            <person name="Paulsen I.T."/>
        </authorList>
    </citation>
    <scope>NUCLEOTIDE SEQUENCE [LARGE SCALE GENOMIC DNA]</scope>
    <source>
        <strain evidence="1">Q2-87</strain>
    </source>
</reference>
<evidence type="ECO:0000313" key="1">
    <source>
        <dbReference type="EMBL" id="EJL01564.1"/>
    </source>
</evidence>
<dbReference type="AlphaFoldDB" id="J2Y462"/>
<dbReference type="Proteomes" id="UP000007289">
    <property type="component" value="Chromosome"/>
</dbReference>
<comment type="caution">
    <text evidence="1">The sequence shown here is derived from an EMBL/GenBank/DDBJ whole genome shotgun (WGS) entry which is preliminary data.</text>
</comment>
<dbReference type="HOGENOM" id="CLU_2370619_0_0_6"/>
<evidence type="ECO:0008006" key="2">
    <source>
        <dbReference type="Google" id="ProtNLM"/>
    </source>
</evidence>
<gene>
    <name evidence="1" type="ORF">PflQ2_4385</name>
</gene>
<sequence length="95" mass="9693">MRLFVGAVAIALLAGCSTSPVSPGEARPVPKNRIVAFSANPKEAYGTVVVTRDTGFLGGGCYVAIHIDGKFAARIDTGEVAKFFLSIGGHPSGSA</sequence>
<dbReference type="EMBL" id="AGBM01000001">
    <property type="protein sequence ID" value="EJL01564.1"/>
    <property type="molecule type" value="Genomic_DNA"/>
</dbReference>
<name>J2Y462_PSEFQ</name>
<accession>J2Y462</accession>
<dbReference type="PATRIC" id="fig|1038922.3.peg.1123"/>